<gene>
    <name evidence="1" type="ORF">LDAN0321_LOCUS19295</name>
</gene>
<accession>A0A7S2PMU4</accession>
<dbReference type="EMBL" id="HBGY01030986">
    <property type="protein sequence ID" value="CAD9608981.1"/>
    <property type="molecule type" value="Transcribed_RNA"/>
</dbReference>
<sequence>MNGSDVRARSGTYCQMIDICTVLGLECIERTHGWTSRRRKQALEKIKDDEPVIAGTLIDTEDADSKMYMQIQIQIKMKMQACVVLRKQIHHLGIKINSIHCHNLSTFAYTSY</sequence>
<name>A0A7S2PMU4_9STRA</name>
<dbReference type="AlphaFoldDB" id="A0A7S2PMU4"/>
<proteinExistence type="predicted"/>
<evidence type="ECO:0000313" key="1">
    <source>
        <dbReference type="EMBL" id="CAD9608981.1"/>
    </source>
</evidence>
<organism evidence="1">
    <name type="scientific">Leptocylindrus danicus</name>
    <dbReference type="NCBI Taxonomy" id="163516"/>
    <lineage>
        <taxon>Eukaryota</taxon>
        <taxon>Sar</taxon>
        <taxon>Stramenopiles</taxon>
        <taxon>Ochrophyta</taxon>
        <taxon>Bacillariophyta</taxon>
        <taxon>Coscinodiscophyceae</taxon>
        <taxon>Chaetocerotophycidae</taxon>
        <taxon>Leptocylindrales</taxon>
        <taxon>Leptocylindraceae</taxon>
        <taxon>Leptocylindrus</taxon>
    </lineage>
</organism>
<protein>
    <submittedName>
        <fullName evidence="1">Uncharacterized protein</fullName>
    </submittedName>
</protein>
<reference evidence="1" key="1">
    <citation type="submission" date="2021-01" db="EMBL/GenBank/DDBJ databases">
        <authorList>
            <person name="Corre E."/>
            <person name="Pelletier E."/>
            <person name="Niang G."/>
            <person name="Scheremetjew M."/>
            <person name="Finn R."/>
            <person name="Kale V."/>
            <person name="Holt S."/>
            <person name="Cochrane G."/>
            <person name="Meng A."/>
            <person name="Brown T."/>
            <person name="Cohen L."/>
        </authorList>
    </citation>
    <scope>NUCLEOTIDE SEQUENCE</scope>
    <source>
        <strain evidence="1">B650</strain>
    </source>
</reference>